<dbReference type="Proteomes" id="UP000609064">
    <property type="component" value="Unassembled WGS sequence"/>
</dbReference>
<evidence type="ECO:0000256" key="1">
    <source>
        <dbReference type="SAM" id="Phobius"/>
    </source>
</evidence>
<proteinExistence type="predicted"/>
<feature type="transmembrane region" description="Helical" evidence="1">
    <location>
        <begin position="71"/>
        <end position="89"/>
    </location>
</feature>
<gene>
    <name evidence="2" type="ORF">GCM10011514_27640</name>
</gene>
<sequence length="154" mass="17539">MTTEQTALFQLSKADIDEFTNMSRFYKNMGFCGIMIGTIVCFFSTILLLSSFVGVAFFRYAQYLSFESVPYFLYIIGIIASVVFVLASAKLNRLGYDLKKAIIEKNQDEFDETLEELSKYFETYGLIIVAVSISIFIIIVKSLNFSNNGYNESF</sequence>
<keyword evidence="1" id="KW-0472">Membrane</keyword>
<protein>
    <submittedName>
        <fullName evidence="2">Uncharacterized protein</fullName>
    </submittedName>
</protein>
<evidence type="ECO:0000313" key="2">
    <source>
        <dbReference type="EMBL" id="GGD62048.1"/>
    </source>
</evidence>
<keyword evidence="3" id="KW-1185">Reference proteome</keyword>
<keyword evidence="1" id="KW-0812">Transmembrane</keyword>
<feature type="transmembrane region" description="Helical" evidence="1">
    <location>
        <begin position="31"/>
        <end position="59"/>
    </location>
</feature>
<keyword evidence="1" id="KW-1133">Transmembrane helix</keyword>
<dbReference type="RefSeq" id="WP_188766695.1">
    <property type="nucleotide sequence ID" value="NZ_BMKK01000005.1"/>
</dbReference>
<feature type="transmembrane region" description="Helical" evidence="1">
    <location>
        <begin position="124"/>
        <end position="143"/>
    </location>
</feature>
<dbReference type="Pfam" id="PF17319">
    <property type="entry name" value="DUF5362"/>
    <property type="match status" value="1"/>
</dbReference>
<organism evidence="2 3">
    <name type="scientific">Emticicia aquatilis</name>
    <dbReference type="NCBI Taxonomy" id="1537369"/>
    <lineage>
        <taxon>Bacteria</taxon>
        <taxon>Pseudomonadati</taxon>
        <taxon>Bacteroidota</taxon>
        <taxon>Cytophagia</taxon>
        <taxon>Cytophagales</taxon>
        <taxon>Leadbetterellaceae</taxon>
        <taxon>Emticicia</taxon>
    </lineage>
</organism>
<name>A0A917DR62_9BACT</name>
<reference evidence="2" key="2">
    <citation type="submission" date="2020-09" db="EMBL/GenBank/DDBJ databases">
        <authorList>
            <person name="Sun Q."/>
            <person name="Zhou Y."/>
        </authorList>
    </citation>
    <scope>NUCLEOTIDE SEQUENCE</scope>
    <source>
        <strain evidence="2">CGMCC 1.15958</strain>
    </source>
</reference>
<dbReference type="InterPro" id="IPR035287">
    <property type="entry name" value="DUF5362"/>
</dbReference>
<evidence type="ECO:0000313" key="3">
    <source>
        <dbReference type="Proteomes" id="UP000609064"/>
    </source>
</evidence>
<accession>A0A917DR62</accession>
<reference evidence="2" key="1">
    <citation type="journal article" date="2014" name="Int. J. Syst. Evol. Microbiol.">
        <title>Complete genome sequence of Corynebacterium casei LMG S-19264T (=DSM 44701T), isolated from a smear-ripened cheese.</title>
        <authorList>
            <consortium name="US DOE Joint Genome Institute (JGI-PGF)"/>
            <person name="Walter F."/>
            <person name="Albersmeier A."/>
            <person name="Kalinowski J."/>
            <person name="Ruckert C."/>
        </authorList>
    </citation>
    <scope>NUCLEOTIDE SEQUENCE</scope>
    <source>
        <strain evidence="2">CGMCC 1.15958</strain>
    </source>
</reference>
<dbReference type="EMBL" id="BMKK01000005">
    <property type="protein sequence ID" value="GGD62048.1"/>
    <property type="molecule type" value="Genomic_DNA"/>
</dbReference>
<comment type="caution">
    <text evidence="2">The sequence shown here is derived from an EMBL/GenBank/DDBJ whole genome shotgun (WGS) entry which is preliminary data.</text>
</comment>
<dbReference type="AlphaFoldDB" id="A0A917DR62"/>